<feature type="region of interest" description="Disordered" evidence="1">
    <location>
        <begin position="58"/>
        <end position="172"/>
    </location>
</feature>
<reference evidence="2" key="1">
    <citation type="journal article" date="2021" name="PeerJ">
        <title>Extensive microbial diversity within the chicken gut microbiome revealed by metagenomics and culture.</title>
        <authorList>
            <person name="Gilroy R."/>
            <person name="Ravi A."/>
            <person name="Getino M."/>
            <person name="Pursley I."/>
            <person name="Horton D.L."/>
            <person name="Alikhan N.F."/>
            <person name="Baker D."/>
            <person name="Gharbi K."/>
            <person name="Hall N."/>
            <person name="Watson M."/>
            <person name="Adriaenssens E.M."/>
            <person name="Foster-Nyarko E."/>
            <person name="Jarju S."/>
            <person name="Secka A."/>
            <person name="Antonio M."/>
            <person name="Oren A."/>
            <person name="Chaudhuri R.R."/>
            <person name="La Ragione R."/>
            <person name="Hildebrand F."/>
            <person name="Pallen M.J."/>
        </authorList>
    </citation>
    <scope>NUCLEOTIDE SEQUENCE</scope>
    <source>
        <strain evidence="2">CHK172-16539</strain>
    </source>
</reference>
<dbReference type="Proteomes" id="UP000824063">
    <property type="component" value="Unassembled WGS sequence"/>
</dbReference>
<dbReference type="GO" id="GO:0004386">
    <property type="term" value="F:helicase activity"/>
    <property type="evidence" value="ECO:0007669"/>
    <property type="project" value="UniProtKB-KW"/>
</dbReference>
<comment type="caution">
    <text evidence="2">The sequence shown here is derived from an EMBL/GenBank/DDBJ whole genome shotgun (WGS) entry which is preliminary data.</text>
</comment>
<organism evidence="2 3">
    <name type="scientific">Candidatus Enterococcus avicola</name>
    <dbReference type="NCBI Taxonomy" id="2838561"/>
    <lineage>
        <taxon>Bacteria</taxon>
        <taxon>Bacillati</taxon>
        <taxon>Bacillota</taxon>
        <taxon>Bacilli</taxon>
        <taxon>Lactobacillales</taxon>
        <taxon>Enterococcaceae</taxon>
        <taxon>Enterococcus</taxon>
    </lineage>
</organism>
<protein>
    <submittedName>
        <fullName evidence="2">ATP-dependent RNA helicase</fullName>
    </submittedName>
</protein>
<dbReference type="AlphaFoldDB" id="A0A9D2F8C6"/>
<dbReference type="EMBL" id="DXBN01000186">
    <property type="protein sequence ID" value="HIZ53886.1"/>
    <property type="molecule type" value="Genomic_DNA"/>
</dbReference>
<keyword evidence="2" id="KW-0067">ATP-binding</keyword>
<feature type="compositionally biased region" description="Basic and acidic residues" evidence="1">
    <location>
        <begin position="152"/>
        <end position="163"/>
    </location>
</feature>
<evidence type="ECO:0000313" key="2">
    <source>
        <dbReference type="EMBL" id="HIZ53886.1"/>
    </source>
</evidence>
<sequence>LRPPSEKEAFSGQLTAAIEQIEGKLDENGLDRYLQAADQLIEDYSAQDLVALLLKTIAKDPADMVPVNITPERPLPQGKKGFGNKGGGGNRRGGNRSGGGRREGGNRDDRRPRGEGRGRDDRRSRGGEGRGRDERRAPRTEDNRGRSGNGADRSKRQSGDKKRSFVIRNNQD</sequence>
<keyword evidence="2" id="KW-0347">Helicase</keyword>
<feature type="compositionally biased region" description="Gly residues" evidence="1">
    <location>
        <begin position="80"/>
        <end position="98"/>
    </location>
</feature>
<keyword evidence="2" id="KW-0547">Nucleotide-binding</keyword>
<evidence type="ECO:0000256" key="1">
    <source>
        <dbReference type="SAM" id="MobiDB-lite"/>
    </source>
</evidence>
<feature type="non-terminal residue" evidence="2">
    <location>
        <position position="1"/>
    </location>
</feature>
<proteinExistence type="predicted"/>
<evidence type="ECO:0000313" key="3">
    <source>
        <dbReference type="Proteomes" id="UP000824063"/>
    </source>
</evidence>
<name>A0A9D2F8C6_9ENTE</name>
<feature type="compositionally biased region" description="Basic and acidic residues" evidence="1">
    <location>
        <begin position="100"/>
        <end position="145"/>
    </location>
</feature>
<accession>A0A9D2F8C6</accession>
<gene>
    <name evidence="2" type="ORF">IAA20_08100</name>
</gene>
<keyword evidence="2" id="KW-0378">Hydrolase</keyword>
<reference evidence="2" key="2">
    <citation type="submission" date="2021-04" db="EMBL/GenBank/DDBJ databases">
        <authorList>
            <person name="Gilroy R."/>
        </authorList>
    </citation>
    <scope>NUCLEOTIDE SEQUENCE</scope>
    <source>
        <strain evidence="2">CHK172-16539</strain>
    </source>
</reference>